<evidence type="ECO:0000313" key="3">
    <source>
        <dbReference type="Proteomes" id="UP001175228"/>
    </source>
</evidence>
<keyword evidence="1" id="KW-0812">Transmembrane</keyword>
<feature type="transmembrane region" description="Helical" evidence="1">
    <location>
        <begin position="56"/>
        <end position="72"/>
    </location>
</feature>
<reference evidence="2" key="1">
    <citation type="submission" date="2023-06" db="EMBL/GenBank/DDBJ databases">
        <authorList>
            <consortium name="Lawrence Berkeley National Laboratory"/>
            <person name="Ahrendt S."/>
            <person name="Sahu N."/>
            <person name="Indic B."/>
            <person name="Wong-Bajracharya J."/>
            <person name="Merenyi Z."/>
            <person name="Ke H.-M."/>
            <person name="Monk M."/>
            <person name="Kocsube S."/>
            <person name="Drula E."/>
            <person name="Lipzen A."/>
            <person name="Balint B."/>
            <person name="Henrissat B."/>
            <person name="Andreopoulos B."/>
            <person name="Martin F.M."/>
            <person name="Harder C.B."/>
            <person name="Rigling D."/>
            <person name="Ford K.L."/>
            <person name="Foster G.D."/>
            <person name="Pangilinan J."/>
            <person name="Papanicolaou A."/>
            <person name="Barry K."/>
            <person name="LaButti K."/>
            <person name="Viragh M."/>
            <person name="Koriabine M."/>
            <person name="Yan M."/>
            <person name="Riley R."/>
            <person name="Champramary S."/>
            <person name="Plett K.L."/>
            <person name="Tsai I.J."/>
            <person name="Slot J."/>
            <person name="Sipos G."/>
            <person name="Plett J."/>
            <person name="Nagy L.G."/>
            <person name="Grigoriev I.V."/>
        </authorList>
    </citation>
    <scope>NUCLEOTIDE SEQUENCE</scope>
    <source>
        <strain evidence="2">HWK02</strain>
    </source>
</reference>
<protein>
    <submittedName>
        <fullName evidence="2">Uncharacterized protein</fullName>
    </submittedName>
</protein>
<evidence type="ECO:0000313" key="2">
    <source>
        <dbReference type="EMBL" id="KAK0480402.1"/>
    </source>
</evidence>
<name>A0AA39U8U1_9AGAR</name>
<organism evidence="2 3">
    <name type="scientific">Armillaria luteobubalina</name>
    <dbReference type="NCBI Taxonomy" id="153913"/>
    <lineage>
        <taxon>Eukaryota</taxon>
        <taxon>Fungi</taxon>
        <taxon>Dikarya</taxon>
        <taxon>Basidiomycota</taxon>
        <taxon>Agaricomycotina</taxon>
        <taxon>Agaricomycetes</taxon>
        <taxon>Agaricomycetidae</taxon>
        <taxon>Agaricales</taxon>
        <taxon>Marasmiineae</taxon>
        <taxon>Physalacriaceae</taxon>
        <taxon>Armillaria</taxon>
    </lineage>
</organism>
<comment type="caution">
    <text evidence="2">The sequence shown here is derived from an EMBL/GenBank/DDBJ whole genome shotgun (WGS) entry which is preliminary data.</text>
</comment>
<proteinExistence type="predicted"/>
<evidence type="ECO:0000256" key="1">
    <source>
        <dbReference type="SAM" id="Phobius"/>
    </source>
</evidence>
<dbReference type="EMBL" id="JAUEPU010000081">
    <property type="protein sequence ID" value="KAK0480402.1"/>
    <property type="molecule type" value="Genomic_DNA"/>
</dbReference>
<accession>A0AA39U8U1</accession>
<sequence>MSGEPLVGIYEPSRVGCLHDQRSQGRGIEQPCFVPVRPCHYGRSSPVGIVFTRDDLVKNLLCIFLLLFYFLGQCQNAGPHRRSPHLPPDPKTSTIKMRIRILASGWLNAGLFLFVTGIRLWTHVVERLTLRISHLHDIIHYPSPGDLRQQLTDLKQQMEKKEHTLGKVRWRMDVGAEAMYEYVDEAGEVVERACGGMRRSVRSRIRG</sequence>
<dbReference type="Proteomes" id="UP001175228">
    <property type="component" value="Unassembled WGS sequence"/>
</dbReference>
<dbReference type="AlphaFoldDB" id="A0AA39U8U1"/>
<feature type="transmembrane region" description="Helical" evidence="1">
    <location>
        <begin position="101"/>
        <end position="121"/>
    </location>
</feature>
<keyword evidence="1" id="KW-0472">Membrane</keyword>
<keyword evidence="1" id="KW-1133">Transmembrane helix</keyword>
<keyword evidence="3" id="KW-1185">Reference proteome</keyword>
<gene>
    <name evidence="2" type="ORF">EDD18DRAFT_1113504</name>
</gene>